<keyword evidence="8" id="KW-0119">Carbohydrate metabolism</keyword>
<comment type="subunit">
    <text evidence="4">Homotrimer.</text>
</comment>
<dbReference type="PANTHER" id="PTHR30246">
    <property type="entry name" value="2-KETO-3-DEOXY-6-PHOSPHOGLUCONATE ALDOLASE"/>
    <property type="match status" value="1"/>
</dbReference>
<evidence type="ECO:0000313" key="10">
    <source>
        <dbReference type="Proteomes" id="UP000297447"/>
    </source>
</evidence>
<comment type="caution">
    <text evidence="9">The sequence shown here is derived from an EMBL/GenBank/DDBJ whole genome shotgun (WGS) entry which is preliminary data.</text>
</comment>
<evidence type="ECO:0000256" key="3">
    <source>
        <dbReference type="ARBA" id="ARBA00006906"/>
    </source>
</evidence>
<dbReference type="CDD" id="cd00452">
    <property type="entry name" value="KDPG_aldolase"/>
    <property type="match status" value="1"/>
</dbReference>
<protein>
    <recommendedName>
        <fullName evidence="5">2-dehydro-3-deoxy-phosphogluconate aldolase</fullName>
        <ecNumber evidence="5">4.1.2.14</ecNumber>
    </recommendedName>
</protein>
<gene>
    <name evidence="9" type="primary">eda</name>
    <name evidence="9" type="ORF">E3T55_16210</name>
</gene>
<dbReference type="PANTHER" id="PTHR30246:SF1">
    <property type="entry name" value="2-DEHYDRO-3-DEOXY-6-PHOSPHOGALACTONATE ALDOLASE-RELATED"/>
    <property type="match status" value="1"/>
</dbReference>
<dbReference type="RefSeq" id="WP_134520592.1">
    <property type="nucleotide sequence ID" value="NZ_SOHE01000069.1"/>
</dbReference>
<dbReference type="GO" id="GO:0008675">
    <property type="term" value="F:2-dehydro-3-deoxy-phosphogluconate aldolase activity"/>
    <property type="evidence" value="ECO:0007669"/>
    <property type="project" value="UniProtKB-EC"/>
</dbReference>
<proteinExistence type="inferred from homology"/>
<comment type="catalytic activity">
    <reaction evidence="1">
        <text>2-dehydro-3-deoxy-6-phospho-D-gluconate = D-glyceraldehyde 3-phosphate + pyruvate</text>
        <dbReference type="Rhea" id="RHEA:17089"/>
        <dbReference type="ChEBI" id="CHEBI:15361"/>
        <dbReference type="ChEBI" id="CHEBI:57569"/>
        <dbReference type="ChEBI" id="CHEBI:59776"/>
        <dbReference type="EC" id="4.1.2.14"/>
    </reaction>
</comment>
<dbReference type="InterPro" id="IPR031337">
    <property type="entry name" value="KDPG/KHG_AS_1"/>
</dbReference>
<evidence type="ECO:0000256" key="5">
    <source>
        <dbReference type="ARBA" id="ARBA00013063"/>
    </source>
</evidence>
<comment type="pathway">
    <text evidence="2">Carbohydrate acid metabolism; 2-dehydro-3-deoxy-D-gluconate degradation; D-glyceraldehyde 3-phosphate and pyruvate from 2-dehydro-3-deoxy-D-gluconate: step 2/2.</text>
</comment>
<evidence type="ECO:0000256" key="8">
    <source>
        <dbReference type="ARBA" id="ARBA00023277"/>
    </source>
</evidence>
<dbReference type="AlphaFoldDB" id="A0A4R8ZV55"/>
<evidence type="ECO:0000256" key="7">
    <source>
        <dbReference type="ARBA" id="ARBA00023270"/>
    </source>
</evidence>
<evidence type="ECO:0000256" key="4">
    <source>
        <dbReference type="ARBA" id="ARBA00011233"/>
    </source>
</evidence>
<dbReference type="OrthoDB" id="9805177at2"/>
<name>A0A4R8ZV55_9MICO</name>
<evidence type="ECO:0000256" key="2">
    <source>
        <dbReference type="ARBA" id="ARBA00004736"/>
    </source>
</evidence>
<evidence type="ECO:0000256" key="6">
    <source>
        <dbReference type="ARBA" id="ARBA00023239"/>
    </source>
</evidence>
<organism evidence="9 10">
    <name type="scientific">Cryobacterium frigoriphilum</name>
    <dbReference type="NCBI Taxonomy" id="1259150"/>
    <lineage>
        <taxon>Bacteria</taxon>
        <taxon>Bacillati</taxon>
        <taxon>Actinomycetota</taxon>
        <taxon>Actinomycetes</taxon>
        <taxon>Micrococcales</taxon>
        <taxon>Microbacteriaceae</taxon>
        <taxon>Cryobacterium</taxon>
    </lineage>
</organism>
<dbReference type="PROSITE" id="PS00160">
    <property type="entry name" value="ALDOLASE_KDPG_KHG_2"/>
    <property type="match status" value="1"/>
</dbReference>
<evidence type="ECO:0000256" key="1">
    <source>
        <dbReference type="ARBA" id="ARBA00000654"/>
    </source>
</evidence>
<keyword evidence="7" id="KW-0704">Schiff base</keyword>
<dbReference type="Proteomes" id="UP000297447">
    <property type="component" value="Unassembled WGS sequence"/>
</dbReference>
<sequence length="241" mass="24216">MSLTPIYRNAVASGVAGPSGGTAEDGVLARLQRVGIVPVLVADDVSGAGDLADALVSGGLPVAEVTLRTAAGLDTIRRMAARGDMLVGAGTVLTADQVDQVVDAGASFVVSPGFSLEVVERCHRHGVSVVPGVATATEVQAAVAAGLSHVKFFPAGKLGGRPMIETFAEPFAGVRFMPSGGVSAANVADYLASPAIFAAGGSWMASKSLIAEKRFDDIARLSREASALVRGSAGAGSEVAR</sequence>
<evidence type="ECO:0000313" key="9">
    <source>
        <dbReference type="EMBL" id="TFD46916.1"/>
    </source>
</evidence>
<dbReference type="InterPro" id="IPR000887">
    <property type="entry name" value="Aldlse_KDPG_KHG"/>
</dbReference>
<dbReference type="Pfam" id="PF01081">
    <property type="entry name" value="Aldolase"/>
    <property type="match status" value="1"/>
</dbReference>
<dbReference type="EC" id="4.1.2.14" evidence="5"/>
<keyword evidence="6 9" id="KW-0456">Lyase</keyword>
<keyword evidence="10" id="KW-1185">Reference proteome</keyword>
<dbReference type="InterPro" id="IPR013785">
    <property type="entry name" value="Aldolase_TIM"/>
</dbReference>
<dbReference type="SUPFAM" id="SSF51569">
    <property type="entry name" value="Aldolase"/>
    <property type="match status" value="1"/>
</dbReference>
<dbReference type="EMBL" id="SOHE01000069">
    <property type="protein sequence ID" value="TFD46916.1"/>
    <property type="molecule type" value="Genomic_DNA"/>
</dbReference>
<accession>A0A4R8ZV55</accession>
<comment type="similarity">
    <text evidence="3">Belongs to the KHG/KDPG aldolase family.</text>
</comment>
<dbReference type="PROSITE" id="PS00159">
    <property type="entry name" value="ALDOLASE_KDPG_KHG_1"/>
    <property type="match status" value="1"/>
</dbReference>
<dbReference type="Gene3D" id="3.20.20.70">
    <property type="entry name" value="Aldolase class I"/>
    <property type="match status" value="1"/>
</dbReference>
<dbReference type="InterPro" id="IPR031338">
    <property type="entry name" value="KDPG/KHG_AS_2"/>
</dbReference>
<dbReference type="NCBIfam" id="TIGR01182">
    <property type="entry name" value="eda"/>
    <property type="match status" value="1"/>
</dbReference>
<reference evidence="9 10" key="1">
    <citation type="submission" date="2019-03" db="EMBL/GenBank/DDBJ databases">
        <title>Genomics of glacier-inhabiting Cryobacterium strains.</title>
        <authorList>
            <person name="Liu Q."/>
            <person name="Xin Y.-H."/>
        </authorList>
    </citation>
    <scope>NUCLEOTIDE SEQUENCE [LARGE SCALE GENOMIC DNA]</scope>
    <source>
        <strain evidence="9 10">Hh14</strain>
    </source>
</reference>